<keyword evidence="6" id="KW-1185">Reference proteome</keyword>
<dbReference type="EMBL" id="ASRX01000087">
    <property type="protein sequence ID" value="EYF01166.1"/>
    <property type="molecule type" value="Genomic_DNA"/>
</dbReference>
<keyword evidence="1" id="KW-0378">Hydrolase</keyword>
<proteinExistence type="predicted"/>
<evidence type="ECO:0000259" key="4">
    <source>
        <dbReference type="Pfam" id="PF08787"/>
    </source>
</evidence>
<sequence length="385" mass="41382">MYPEGTESASESSARISVALTNPGFESDKTGWGNESLFEISTSDKHSGSKSAKVTGSGDRVEQTVTVTPNTTYVLEAWVLGKGTVGVKAGSTVLGSQSLNSSAWSRATITFSSGSATSVALYGAYNGGTGRFDNFTLATTDTPPPEPEPEPDPEPDPEEPAEYPSEVLDLTHWKLTLPIDTSHAGSPDEIKRPELDTFLDSTYFRVNATGDAVAFKAHTGGYTTSGSGYPRSELREMTSNGASNASWSSSSGKHTLFIDQKVTHLPDVKKHIVVGQIHDGDDDVIVFRLEGQKLFIDLNGDDGPTLTSNYVLGTRFTVKFEVQNNVVKCYYNGTLAYSYPKSFTGAYFKAGAYVQSSCQGSKKITGESCSAYGEVELYDLQVQHQ</sequence>
<dbReference type="InterPro" id="IPR003305">
    <property type="entry name" value="CenC_carb-bd"/>
</dbReference>
<evidence type="ECO:0000313" key="5">
    <source>
        <dbReference type="EMBL" id="EYF01166.1"/>
    </source>
</evidence>
<dbReference type="Proteomes" id="UP000019678">
    <property type="component" value="Unassembled WGS sequence"/>
</dbReference>
<dbReference type="GO" id="GO:0016829">
    <property type="term" value="F:lyase activity"/>
    <property type="evidence" value="ECO:0007669"/>
    <property type="project" value="UniProtKB-KW"/>
</dbReference>
<evidence type="ECO:0000313" key="6">
    <source>
        <dbReference type="Proteomes" id="UP000019678"/>
    </source>
</evidence>
<dbReference type="InterPro" id="IPR013320">
    <property type="entry name" value="ConA-like_dom_sf"/>
</dbReference>
<feature type="domain" description="CBM-cenC" evidence="3">
    <location>
        <begin position="20"/>
        <end position="118"/>
    </location>
</feature>
<feature type="region of interest" description="Disordered" evidence="2">
    <location>
        <begin position="133"/>
        <end position="163"/>
    </location>
</feature>
<comment type="caution">
    <text evidence="5">The sequence shown here is derived from an EMBL/GenBank/DDBJ whole genome shotgun (WGS) entry which is preliminary data.</text>
</comment>
<name>A0A017SY00_9BACT</name>
<dbReference type="SUPFAM" id="SSF49785">
    <property type="entry name" value="Galactose-binding domain-like"/>
    <property type="match status" value="1"/>
</dbReference>
<dbReference type="InterPro" id="IPR008979">
    <property type="entry name" value="Galactose-bd-like_sf"/>
</dbReference>
<accession>A0A017SY00</accession>
<feature type="region of interest" description="Disordered" evidence="2">
    <location>
        <begin position="42"/>
        <end position="61"/>
    </location>
</feature>
<dbReference type="STRING" id="1192034.CAP_8589"/>
<gene>
    <name evidence="5" type="ORF">CAP_8589</name>
</gene>
<dbReference type="Gene3D" id="2.60.120.260">
    <property type="entry name" value="Galactose-binding domain-like"/>
    <property type="match status" value="1"/>
</dbReference>
<feature type="compositionally biased region" description="Acidic residues" evidence="2">
    <location>
        <begin position="147"/>
        <end position="161"/>
    </location>
</feature>
<organism evidence="5 6">
    <name type="scientific">Chondromyces apiculatus DSM 436</name>
    <dbReference type="NCBI Taxonomy" id="1192034"/>
    <lineage>
        <taxon>Bacteria</taxon>
        <taxon>Pseudomonadati</taxon>
        <taxon>Myxococcota</taxon>
        <taxon>Polyangia</taxon>
        <taxon>Polyangiales</taxon>
        <taxon>Polyangiaceae</taxon>
        <taxon>Chondromyces</taxon>
    </lineage>
</organism>
<dbReference type="Pfam" id="PF08787">
    <property type="entry name" value="Alginate_lyase2"/>
    <property type="match status" value="1"/>
</dbReference>
<keyword evidence="5" id="KW-0456">Lyase</keyword>
<dbReference type="Gene3D" id="2.60.120.200">
    <property type="match status" value="1"/>
</dbReference>
<dbReference type="eggNOG" id="COG3291">
    <property type="taxonomic scope" value="Bacteria"/>
</dbReference>
<dbReference type="SUPFAM" id="SSF49899">
    <property type="entry name" value="Concanavalin A-like lectins/glucanases"/>
    <property type="match status" value="1"/>
</dbReference>
<evidence type="ECO:0000256" key="1">
    <source>
        <dbReference type="ARBA" id="ARBA00022801"/>
    </source>
</evidence>
<feature type="domain" description="Alginate lyase 2" evidence="4">
    <location>
        <begin position="168"/>
        <end position="384"/>
    </location>
</feature>
<evidence type="ECO:0000256" key="2">
    <source>
        <dbReference type="SAM" id="MobiDB-lite"/>
    </source>
</evidence>
<dbReference type="Pfam" id="PF02018">
    <property type="entry name" value="CBM_4_9"/>
    <property type="match status" value="1"/>
</dbReference>
<dbReference type="InterPro" id="IPR014895">
    <property type="entry name" value="Alginate_lyase_2"/>
</dbReference>
<evidence type="ECO:0000259" key="3">
    <source>
        <dbReference type="Pfam" id="PF02018"/>
    </source>
</evidence>
<dbReference type="AlphaFoldDB" id="A0A017SY00"/>
<reference evidence="5 6" key="1">
    <citation type="submission" date="2013-05" db="EMBL/GenBank/DDBJ databases">
        <title>Genome assembly of Chondromyces apiculatus DSM 436.</title>
        <authorList>
            <person name="Sharma G."/>
            <person name="Khatri I."/>
            <person name="Kaur C."/>
            <person name="Mayilraj S."/>
            <person name="Subramanian S."/>
        </authorList>
    </citation>
    <scope>NUCLEOTIDE SEQUENCE [LARGE SCALE GENOMIC DNA]</scope>
    <source>
        <strain evidence="5 6">DSM 436</strain>
    </source>
</reference>
<dbReference type="GO" id="GO:0016798">
    <property type="term" value="F:hydrolase activity, acting on glycosyl bonds"/>
    <property type="evidence" value="ECO:0007669"/>
    <property type="project" value="InterPro"/>
</dbReference>
<protein>
    <submittedName>
        <fullName evidence="5">Polyguluronate lyase</fullName>
    </submittedName>
</protein>